<dbReference type="InterPro" id="IPR000719">
    <property type="entry name" value="Prot_kinase_dom"/>
</dbReference>
<dbReference type="Proteomes" id="UP000498740">
    <property type="component" value="Unassembled WGS sequence"/>
</dbReference>
<evidence type="ECO:0000313" key="10">
    <source>
        <dbReference type="EMBL" id="GFN01859.1"/>
    </source>
</evidence>
<dbReference type="RefSeq" id="WP_051821764.1">
    <property type="nucleotide sequence ID" value="NZ_BMUG01000008.1"/>
</dbReference>
<dbReference type="InterPro" id="IPR011990">
    <property type="entry name" value="TPR-like_helical_dom_sf"/>
</dbReference>
<evidence type="ECO:0000256" key="1">
    <source>
        <dbReference type="ARBA" id="ARBA00012513"/>
    </source>
</evidence>
<name>A0A7J0CHF1_STRMI</name>
<dbReference type="Pfam" id="PF00069">
    <property type="entry name" value="Pkinase"/>
    <property type="match status" value="1"/>
</dbReference>
<evidence type="ECO:0000256" key="4">
    <source>
        <dbReference type="ARBA" id="ARBA00022741"/>
    </source>
</evidence>
<keyword evidence="3" id="KW-0808">Transferase</keyword>
<keyword evidence="4 7" id="KW-0547">Nucleotide-binding</keyword>
<dbReference type="GO" id="GO:0005524">
    <property type="term" value="F:ATP binding"/>
    <property type="evidence" value="ECO:0007669"/>
    <property type="project" value="UniProtKB-UniRule"/>
</dbReference>
<dbReference type="PANTHER" id="PTHR43289">
    <property type="entry name" value="MITOGEN-ACTIVATED PROTEIN KINASE KINASE KINASE 20-RELATED"/>
    <property type="match status" value="1"/>
</dbReference>
<organism evidence="10 11">
    <name type="scientific">Streptomyces microflavus</name>
    <name type="common">Streptomyces lipmanii</name>
    <dbReference type="NCBI Taxonomy" id="1919"/>
    <lineage>
        <taxon>Bacteria</taxon>
        <taxon>Bacillati</taxon>
        <taxon>Actinomycetota</taxon>
        <taxon>Actinomycetes</taxon>
        <taxon>Kitasatosporales</taxon>
        <taxon>Streptomycetaceae</taxon>
        <taxon>Streptomyces</taxon>
    </lineage>
</organism>
<keyword evidence="6 7" id="KW-0067">ATP-binding</keyword>
<sequence>MINPRVLAGGRYKLDRKLGSGGMADVWLAHDNKLNRSVAVKLLALDRMRNSRRRDALTEQMHARYEKEWQSMARIRSPYVAAIHDRGQEGDQVYFVMEWIDGQSLDHYVGPGNVLTLPQVTRWSVQICEGLADAHDVDVVHRDIKPANIVINENGNARIVDFGLARLLDVTETHGAGATWRYIAPERCNGEPGTHLSDLYSLGCVMYEMLAGNPPFTSRNGDSVAIITMHLRQQPVDLGRVRRGVPAVLGDLVMSLLAKEPGQRPQHARAVARTIRRSVEHRPERPAVGSEVATPSATPAATTDPLERVHAQEQRVRELLSVHPGDHPAVVDARFRLAELTGDAGDPRGAADLYEAVGTDCAEFYGPYHSRVLDAYDHMARWIAAPS</sequence>
<feature type="domain" description="Protein kinase" evidence="9">
    <location>
        <begin position="12"/>
        <end position="288"/>
    </location>
</feature>
<evidence type="ECO:0000256" key="2">
    <source>
        <dbReference type="ARBA" id="ARBA00022527"/>
    </source>
</evidence>
<protein>
    <recommendedName>
        <fullName evidence="1">non-specific serine/threonine protein kinase</fullName>
        <ecNumber evidence="1">2.7.11.1</ecNumber>
    </recommendedName>
</protein>
<dbReference type="Gene3D" id="1.25.40.10">
    <property type="entry name" value="Tetratricopeptide repeat domain"/>
    <property type="match status" value="1"/>
</dbReference>
<dbReference type="Gene3D" id="3.30.200.20">
    <property type="entry name" value="Phosphorylase Kinase, domain 1"/>
    <property type="match status" value="1"/>
</dbReference>
<feature type="binding site" evidence="7">
    <location>
        <position position="41"/>
    </location>
    <ligand>
        <name>ATP</name>
        <dbReference type="ChEBI" id="CHEBI:30616"/>
    </ligand>
</feature>
<evidence type="ECO:0000259" key="9">
    <source>
        <dbReference type="PROSITE" id="PS50011"/>
    </source>
</evidence>
<dbReference type="PANTHER" id="PTHR43289:SF6">
    <property type="entry name" value="SERINE_THREONINE-PROTEIN KINASE NEKL-3"/>
    <property type="match status" value="1"/>
</dbReference>
<evidence type="ECO:0000256" key="7">
    <source>
        <dbReference type="PROSITE-ProRule" id="PRU10141"/>
    </source>
</evidence>
<feature type="region of interest" description="Disordered" evidence="8">
    <location>
        <begin position="278"/>
        <end position="306"/>
    </location>
</feature>
<dbReference type="EMBL" id="BLWD01000001">
    <property type="protein sequence ID" value="GFN01859.1"/>
    <property type="molecule type" value="Genomic_DNA"/>
</dbReference>
<keyword evidence="2" id="KW-0723">Serine/threonine-protein kinase</keyword>
<dbReference type="InterPro" id="IPR008271">
    <property type="entry name" value="Ser/Thr_kinase_AS"/>
</dbReference>
<keyword evidence="5" id="KW-0418">Kinase</keyword>
<evidence type="ECO:0000256" key="6">
    <source>
        <dbReference type="ARBA" id="ARBA00022840"/>
    </source>
</evidence>
<dbReference type="EC" id="2.7.11.1" evidence="1"/>
<proteinExistence type="predicted"/>
<gene>
    <name evidence="10" type="ORF">Smic_04150</name>
</gene>
<evidence type="ECO:0000256" key="3">
    <source>
        <dbReference type="ARBA" id="ARBA00022679"/>
    </source>
</evidence>
<feature type="compositionally biased region" description="Low complexity" evidence="8">
    <location>
        <begin position="293"/>
        <end position="303"/>
    </location>
</feature>
<evidence type="ECO:0000256" key="5">
    <source>
        <dbReference type="ARBA" id="ARBA00022777"/>
    </source>
</evidence>
<dbReference type="InterPro" id="IPR011009">
    <property type="entry name" value="Kinase-like_dom_sf"/>
</dbReference>
<dbReference type="PROSITE" id="PS50011">
    <property type="entry name" value="PROTEIN_KINASE_DOM"/>
    <property type="match status" value="1"/>
</dbReference>
<comment type="caution">
    <text evidence="10">The sequence shown here is derived from an EMBL/GenBank/DDBJ whole genome shotgun (WGS) entry which is preliminary data.</text>
</comment>
<dbReference type="SUPFAM" id="SSF56112">
    <property type="entry name" value="Protein kinase-like (PK-like)"/>
    <property type="match status" value="1"/>
</dbReference>
<accession>A0A7J0CHF1</accession>
<dbReference type="PROSITE" id="PS00108">
    <property type="entry name" value="PROTEIN_KINASE_ST"/>
    <property type="match status" value="1"/>
</dbReference>
<dbReference type="PROSITE" id="PS00107">
    <property type="entry name" value="PROTEIN_KINASE_ATP"/>
    <property type="match status" value="1"/>
</dbReference>
<evidence type="ECO:0000256" key="8">
    <source>
        <dbReference type="SAM" id="MobiDB-lite"/>
    </source>
</evidence>
<dbReference type="Gene3D" id="1.10.510.10">
    <property type="entry name" value="Transferase(Phosphotransferase) domain 1"/>
    <property type="match status" value="1"/>
</dbReference>
<dbReference type="GO" id="GO:0004674">
    <property type="term" value="F:protein serine/threonine kinase activity"/>
    <property type="evidence" value="ECO:0007669"/>
    <property type="project" value="UniProtKB-KW"/>
</dbReference>
<reference evidence="10 11" key="1">
    <citation type="submission" date="2020-05" db="EMBL/GenBank/DDBJ databases">
        <title>Whole genome shotgun sequence of Streptomyces microflavus NBRC 13062.</title>
        <authorList>
            <person name="Komaki H."/>
            <person name="Tamura T."/>
        </authorList>
    </citation>
    <scope>NUCLEOTIDE SEQUENCE [LARGE SCALE GENOMIC DNA]</scope>
    <source>
        <strain evidence="10 11">NBRC 13062</strain>
    </source>
</reference>
<dbReference type="AlphaFoldDB" id="A0A7J0CHF1"/>
<dbReference type="CDD" id="cd14014">
    <property type="entry name" value="STKc_PknB_like"/>
    <property type="match status" value="1"/>
</dbReference>
<dbReference type="SMART" id="SM00220">
    <property type="entry name" value="S_TKc"/>
    <property type="match status" value="1"/>
</dbReference>
<evidence type="ECO:0000313" key="11">
    <source>
        <dbReference type="Proteomes" id="UP000498740"/>
    </source>
</evidence>
<dbReference type="InterPro" id="IPR017441">
    <property type="entry name" value="Protein_kinase_ATP_BS"/>
</dbReference>